<feature type="transmembrane region" description="Helical" evidence="1">
    <location>
        <begin position="116"/>
        <end position="139"/>
    </location>
</feature>
<dbReference type="RefSeq" id="WP_378066138.1">
    <property type="nucleotide sequence ID" value="NZ_JBHSBL010000007.1"/>
</dbReference>
<proteinExistence type="predicted"/>
<evidence type="ECO:0000313" key="2">
    <source>
        <dbReference type="EMBL" id="MFC4065106.1"/>
    </source>
</evidence>
<evidence type="ECO:0000313" key="3">
    <source>
        <dbReference type="Proteomes" id="UP001595867"/>
    </source>
</evidence>
<feature type="transmembrane region" description="Helical" evidence="1">
    <location>
        <begin position="12"/>
        <end position="32"/>
    </location>
</feature>
<dbReference type="EMBL" id="JBHSBL010000007">
    <property type="protein sequence ID" value="MFC4065106.1"/>
    <property type="molecule type" value="Genomic_DNA"/>
</dbReference>
<dbReference type="Proteomes" id="UP001595867">
    <property type="component" value="Unassembled WGS sequence"/>
</dbReference>
<keyword evidence="1" id="KW-0812">Transmembrane</keyword>
<protein>
    <recommendedName>
        <fullName evidence="4">Integral membrane protein</fullName>
    </recommendedName>
</protein>
<name>A0ABV8IMB4_9ACTN</name>
<keyword evidence="1" id="KW-1133">Transmembrane helix</keyword>
<accession>A0ABV8IMB4</accession>
<evidence type="ECO:0008006" key="4">
    <source>
        <dbReference type="Google" id="ProtNLM"/>
    </source>
</evidence>
<feature type="transmembrane region" description="Helical" evidence="1">
    <location>
        <begin position="86"/>
        <end position="110"/>
    </location>
</feature>
<comment type="caution">
    <text evidence="2">The sequence shown here is derived from an EMBL/GenBank/DDBJ whole genome shotgun (WGS) entry which is preliminary data.</text>
</comment>
<evidence type="ECO:0000256" key="1">
    <source>
        <dbReference type="SAM" id="Phobius"/>
    </source>
</evidence>
<feature type="transmembrane region" description="Helical" evidence="1">
    <location>
        <begin position="52"/>
        <end position="74"/>
    </location>
</feature>
<keyword evidence="3" id="KW-1185">Reference proteome</keyword>
<organism evidence="2 3">
    <name type="scientific">Actinoplanes subglobosus</name>
    <dbReference type="NCBI Taxonomy" id="1547892"/>
    <lineage>
        <taxon>Bacteria</taxon>
        <taxon>Bacillati</taxon>
        <taxon>Actinomycetota</taxon>
        <taxon>Actinomycetes</taxon>
        <taxon>Micromonosporales</taxon>
        <taxon>Micromonosporaceae</taxon>
        <taxon>Actinoplanes</taxon>
    </lineage>
</organism>
<gene>
    <name evidence="2" type="ORF">ACFO0C_09195</name>
</gene>
<sequence>MTAARAERAGNVLLVVLIVVVVLAECLLALLGATAWEGGRDGSFTPENAMPFTVMGVSAVIGVVLALLALIALLRGRHGHGLARVTANLAWLRLGGVILVLGIGALTYGAAVASVFPAFGVVLALGDAAGGLIVAGAAVRRTRDG</sequence>
<reference evidence="3" key="1">
    <citation type="journal article" date="2019" name="Int. J. Syst. Evol. Microbiol.">
        <title>The Global Catalogue of Microorganisms (GCM) 10K type strain sequencing project: providing services to taxonomists for standard genome sequencing and annotation.</title>
        <authorList>
            <consortium name="The Broad Institute Genomics Platform"/>
            <consortium name="The Broad Institute Genome Sequencing Center for Infectious Disease"/>
            <person name="Wu L."/>
            <person name="Ma J."/>
        </authorList>
    </citation>
    <scope>NUCLEOTIDE SEQUENCE [LARGE SCALE GENOMIC DNA]</scope>
    <source>
        <strain evidence="3">TBRC 5832</strain>
    </source>
</reference>
<keyword evidence="1" id="KW-0472">Membrane</keyword>